<keyword evidence="9" id="KW-0119">Carbohydrate metabolism</keyword>
<dbReference type="GO" id="GO:0004564">
    <property type="term" value="F:beta-fructofuranosidase activity"/>
    <property type="evidence" value="ECO:0007669"/>
    <property type="project" value="UniProtKB-EC"/>
</dbReference>
<dbReference type="GO" id="GO:0005985">
    <property type="term" value="P:sucrose metabolic process"/>
    <property type="evidence" value="ECO:0007669"/>
    <property type="project" value="UniProtKB-UniPathway"/>
</dbReference>
<evidence type="ECO:0000256" key="4">
    <source>
        <dbReference type="ARBA" id="ARBA00019623"/>
    </source>
</evidence>
<dbReference type="UniPathway" id="UPA00238"/>
<dbReference type="Pfam" id="PF00251">
    <property type="entry name" value="Glyco_hydro_32N"/>
    <property type="match status" value="1"/>
</dbReference>
<gene>
    <name evidence="12" type="ORF">GI584_23460</name>
</gene>
<evidence type="ECO:0000313" key="13">
    <source>
        <dbReference type="Proteomes" id="UP000339690"/>
    </source>
</evidence>
<comment type="function">
    <text evidence="9">Enables the bacterium to metabolize sucrose as a sole carbon source.</text>
</comment>
<dbReference type="SUPFAM" id="SSF75005">
    <property type="entry name" value="Arabinanase/levansucrase/invertase"/>
    <property type="match status" value="1"/>
</dbReference>
<dbReference type="CDD" id="cd08996">
    <property type="entry name" value="GH32_FFase"/>
    <property type="match status" value="1"/>
</dbReference>
<dbReference type="InterPro" id="IPR023296">
    <property type="entry name" value="Glyco_hydro_beta-prop_sf"/>
</dbReference>
<keyword evidence="13" id="KW-1185">Reference proteome</keyword>
<dbReference type="EMBL" id="CP045915">
    <property type="protein sequence ID" value="QGH36827.1"/>
    <property type="molecule type" value="Genomic_DNA"/>
</dbReference>
<name>A0A5Q2TRU9_9BACI</name>
<feature type="domain" description="Glycosyl hydrolase family 32 C-terminal" evidence="11">
    <location>
        <begin position="338"/>
        <end position="490"/>
    </location>
</feature>
<evidence type="ECO:0000256" key="1">
    <source>
        <dbReference type="ARBA" id="ARBA00004914"/>
    </source>
</evidence>
<dbReference type="AlphaFoldDB" id="A0A5Q2TRU9"/>
<dbReference type="Gene3D" id="2.60.120.560">
    <property type="entry name" value="Exo-inulinase, domain 1"/>
    <property type="match status" value="1"/>
</dbReference>
<evidence type="ECO:0000256" key="3">
    <source>
        <dbReference type="ARBA" id="ARBA00012758"/>
    </source>
</evidence>
<comment type="similarity">
    <text evidence="2 8">Belongs to the glycosyl hydrolase 32 family.</text>
</comment>
<protein>
    <recommendedName>
        <fullName evidence="4 8">Sucrose-6-phosphate hydrolase</fullName>
        <ecNumber evidence="3 8">3.2.1.26</ecNumber>
    </recommendedName>
    <alternativeName>
        <fullName evidence="7 9">Invertase</fullName>
    </alternativeName>
</protein>
<evidence type="ECO:0000313" key="12">
    <source>
        <dbReference type="EMBL" id="QGH36827.1"/>
    </source>
</evidence>
<evidence type="ECO:0000259" key="11">
    <source>
        <dbReference type="Pfam" id="PF08244"/>
    </source>
</evidence>
<dbReference type="Gene3D" id="2.115.10.20">
    <property type="entry name" value="Glycosyl hydrolase domain, family 43"/>
    <property type="match status" value="1"/>
</dbReference>
<dbReference type="EC" id="3.2.1.26" evidence="3 8"/>
<keyword evidence="5 8" id="KW-0378">Hydrolase</keyword>
<dbReference type="InterPro" id="IPR001362">
    <property type="entry name" value="Glyco_hydro_32"/>
</dbReference>
<organism evidence="12 13">
    <name type="scientific">Gracilibacillus salitolerans</name>
    <dbReference type="NCBI Taxonomy" id="2663022"/>
    <lineage>
        <taxon>Bacteria</taxon>
        <taxon>Bacillati</taxon>
        <taxon>Bacillota</taxon>
        <taxon>Bacilli</taxon>
        <taxon>Bacillales</taxon>
        <taxon>Bacillaceae</taxon>
        <taxon>Gracilibacillus</taxon>
    </lineage>
</organism>
<dbReference type="PANTHER" id="PTHR43101:SF1">
    <property type="entry name" value="BETA-FRUCTOSIDASE"/>
    <property type="match status" value="1"/>
</dbReference>
<dbReference type="GO" id="GO:0005737">
    <property type="term" value="C:cytoplasm"/>
    <property type="evidence" value="ECO:0007669"/>
    <property type="project" value="UniProtKB-SubCell"/>
</dbReference>
<comment type="subcellular location">
    <subcellularLocation>
        <location evidence="9">Cytoplasm</location>
    </subcellularLocation>
</comment>
<dbReference type="NCBIfam" id="TIGR01322">
    <property type="entry name" value="scrB_fam"/>
    <property type="match status" value="1"/>
</dbReference>
<evidence type="ECO:0000256" key="9">
    <source>
        <dbReference type="RuleBase" id="RU365015"/>
    </source>
</evidence>
<dbReference type="InterPro" id="IPR051214">
    <property type="entry name" value="GH32_Enzymes"/>
</dbReference>
<dbReference type="InterPro" id="IPR013189">
    <property type="entry name" value="Glyco_hydro_32_C"/>
</dbReference>
<comment type="catalytic activity">
    <reaction evidence="8">
        <text>Hydrolysis of terminal non-reducing beta-D-fructofuranoside residues in beta-D-fructofuranosides.</text>
        <dbReference type="EC" id="3.2.1.26"/>
    </reaction>
</comment>
<dbReference type="KEGG" id="grc:GI584_23460"/>
<dbReference type="SUPFAM" id="SSF49899">
    <property type="entry name" value="Concanavalin A-like lectins/glucanases"/>
    <property type="match status" value="1"/>
</dbReference>
<dbReference type="Pfam" id="PF08244">
    <property type="entry name" value="Glyco_hydro_32C"/>
    <property type="match status" value="1"/>
</dbReference>
<reference evidence="12 13" key="1">
    <citation type="submission" date="2019-11" db="EMBL/GenBank/DDBJ databases">
        <title>Gracilibacillus salitolerans sp. nov., a moderate halophile isolated from a saline soil in northwest China.</title>
        <authorList>
            <person name="Gan L."/>
        </authorList>
    </citation>
    <scope>NUCLEOTIDE SEQUENCE [LARGE SCALE GENOMIC DNA]</scope>
    <source>
        <strain evidence="12 13">SCU50</strain>
    </source>
</reference>
<evidence type="ECO:0000256" key="8">
    <source>
        <dbReference type="RuleBase" id="RU362110"/>
    </source>
</evidence>
<evidence type="ECO:0000256" key="5">
    <source>
        <dbReference type="ARBA" id="ARBA00022801"/>
    </source>
</evidence>
<evidence type="ECO:0000256" key="7">
    <source>
        <dbReference type="ARBA" id="ARBA00033367"/>
    </source>
</evidence>
<sequence>MMYTLKQANTYIEENRERVIADYRNDYHAMAPIGWINDPNGFIYYKGEYHLFYQYYPYKAVWGPMHWGHSKSKDLVNWETVPVALAPDQSYDKDGCFSGTAIEKDGKLYLMYTGHIEGETEEDIRQVQCIAVSSDGINFEKVEQNPVITEADLPENAKPQDFRDPKVVKKGDFYYSLIASKKEDGGGQILLYKSKDLLDWEFVSVMLNGEIDEGPMWECPDIFELDGKDVLLFSVEGLPKKENNFLNTHSVLAIVGEMDWEKGIFHKETVEELDYGLDFYAPQTIEDDKNRRIMISWMQMWGRNIPTETEQHGWAGSMTLPRELFTQNNHVYQRPVAEIKNYYTNKQSYKTIKLSDETKAFEELSAEVSAIELVLDVKAGKRFDLEVRSNQVEKTLVSYDCETSFLELNRIDSGIELVGNEEEHVYKRSVYCEPENNKIELEIFLDRASIEVFANHGKYTLTSTIYPTQKADHIKIIAEGEIEVDRLDKWDIEV</sequence>
<dbReference type="InterPro" id="IPR006232">
    <property type="entry name" value="Suc6P_hydrolase"/>
</dbReference>
<evidence type="ECO:0000256" key="2">
    <source>
        <dbReference type="ARBA" id="ARBA00009902"/>
    </source>
</evidence>
<dbReference type="Proteomes" id="UP000339690">
    <property type="component" value="Chromosome"/>
</dbReference>
<proteinExistence type="inferred from homology"/>
<dbReference type="SMART" id="SM00640">
    <property type="entry name" value="Glyco_32"/>
    <property type="match status" value="1"/>
</dbReference>
<dbReference type="InterPro" id="IPR013320">
    <property type="entry name" value="ConA-like_dom_sf"/>
</dbReference>
<comment type="pathway">
    <text evidence="1 9">Glycan biosynthesis; sucrose metabolism.</text>
</comment>
<evidence type="ECO:0000256" key="6">
    <source>
        <dbReference type="ARBA" id="ARBA00023295"/>
    </source>
</evidence>
<keyword evidence="9" id="KW-0963">Cytoplasm</keyword>
<accession>A0A5Q2TRU9</accession>
<feature type="domain" description="Glycosyl hydrolase family 32 N-terminal" evidence="10">
    <location>
        <begin position="28"/>
        <end position="335"/>
    </location>
</feature>
<dbReference type="InterPro" id="IPR013148">
    <property type="entry name" value="Glyco_hydro_32_N"/>
</dbReference>
<dbReference type="PANTHER" id="PTHR43101">
    <property type="entry name" value="BETA-FRUCTOSIDASE"/>
    <property type="match status" value="1"/>
</dbReference>
<keyword evidence="6 8" id="KW-0326">Glycosidase</keyword>
<evidence type="ECO:0000259" key="10">
    <source>
        <dbReference type="Pfam" id="PF00251"/>
    </source>
</evidence>